<reference evidence="2 3" key="2">
    <citation type="journal article" date="2018" name="New Phytol.">
        <title>High intraspecific genome diversity in the model arbuscular mycorrhizal symbiont Rhizophagus irregularis.</title>
        <authorList>
            <person name="Chen E.C.H."/>
            <person name="Morin E."/>
            <person name="Beaudet D."/>
            <person name="Noel J."/>
            <person name="Yildirir G."/>
            <person name="Ndikumana S."/>
            <person name="Charron P."/>
            <person name="St-Onge C."/>
            <person name="Giorgi J."/>
            <person name="Kruger M."/>
            <person name="Marton T."/>
            <person name="Ropars J."/>
            <person name="Grigoriev I.V."/>
            <person name="Hainaut M."/>
            <person name="Henrissat B."/>
            <person name="Roux C."/>
            <person name="Martin F."/>
            <person name="Corradi N."/>
        </authorList>
    </citation>
    <scope>NUCLEOTIDE SEQUENCE [LARGE SCALE GENOMIC DNA]</scope>
    <source>
        <strain evidence="2 3">DAOM 197198</strain>
    </source>
</reference>
<comment type="caution">
    <text evidence="2">The sequence shown here is derived from an EMBL/GenBank/DDBJ whole genome shotgun (WGS) entry which is preliminary data.</text>
</comment>
<protein>
    <submittedName>
        <fullName evidence="2">Uncharacterized protein</fullName>
    </submittedName>
</protein>
<evidence type="ECO:0000313" key="3">
    <source>
        <dbReference type="Proteomes" id="UP000018888"/>
    </source>
</evidence>
<name>A0A2P4QHM5_RHIID</name>
<sequence>MTYSIKFSPQSSISVSFIMMNGGSFYLFIRNRKSERTRVSLIIYLGESVHVISFINKSTIIVISPCFIVLTSYFDLFIFFVSLL</sequence>
<keyword evidence="1" id="KW-1133">Transmembrane helix</keyword>
<keyword evidence="3" id="KW-1185">Reference proteome</keyword>
<reference evidence="2 3" key="1">
    <citation type="journal article" date="2013" name="Proc. Natl. Acad. Sci. U.S.A.">
        <title>Genome of an arbuscular mycorrhizal fungus provides insight into the oldest plant symbiosis.</title>
        <authorList>
            <person name="Tisserant E."/>
            <person name="Malbreil M."/>
            <person name="Kuo A."/>
            <person name="Kohler A."/>
            <person name="Symeonidi A."/>
            <person name="Balestrini R."/>
            <person name="Charron P."/>
            <person name="Duensing N."/>
            <person name="Frei Dit Frey N."/>
            <person name="Gianinazzi-Pearson V."/>
            <person name="Gilbert L.B."/>
            <person name="Handa Y."/>
            <person name="Herr J.R."/>
            <person name="Hijri M."/>
            <person name="Koul R."/>
            <person name="Kawaguchi M."/>
            <person name="Krajinski F."/>
            <person name="Lammers P.J."/>
            <person name="Masclaux F.G."/>
            <person name="Murat C."/>
            <person name="Morin E."/>
            <person name="Ndikumana S."/>
            <person name="Pagni M."/>
            <person name="Petitpierre D."/>
            <person name="Requena N."/>
            <person name="Rosikiewicz P."/>
            <person name="Riley R."/>
            <person name="Saito K."/>
            <person name="San Clemente H."/>
            <person name="Shapiro H."/>
            <person name="van Tuinen D."/>
            <person name="Becard G."/>
            <person name="Bonfante P."/>
            <person name="Paszkowski U."/>
            <person name="Shachar-Hill Y.Y."/>
            <person name="Tuskan G.A."/>
            <person name="Young P.W."/>
            <person name="Sanders I.R."/>
            <person name="Henrissat B."/>
            <person name="Rensing S.A."/>
            <person name="Grigoriev I.V."/>
            <person name="Corradi N."/>
            <person name="Roux C."/>
            <person name="Martin F."/>
        </authorList>
    </citation>
    <scope>NUCLEOTIDE SEQUENCE [LARGE SCALE GENOMIC DNA]</scope>
    <source>
        <strain evidence="2 3">DAOM 197198</strain>
    </source>
</reference>
<dbReference type="AlphaFoldDB" id="A0A2P4QHM5"/>
<accession>A0A2P4QHM5</accession>
<feature type="transmembrane region" description="Helical" evidence="1">
    <location>
        <begin position="12"/>
        <end position="29"/>
    </location>
</feature>
<dbReference type="EMBL" id="AUPC02000043">
    <property type="protein sequence ID" value="POG77137.1"/>
    <property type="molecule type" value="Genomic_DNA"/>
</dbReference>
<proteinExistence type="predicted"/>
<evidence type="ECO:0000256" key="1">
    <source>
        <dbReference type="SAM" id="Phobius"/>
    </source>
</evidence>
<dbReference type="Proteomes" id="UP000018888">
    <property type="component" value="Unassembled WGS sequence"/>
</dbReference>
<keyword evidence="1" id="KW-0812">Transmembrane</keyword>
<gene>
    <name evidence="2" type="ORF">GLOIN_2v1549628</name>
</gene>
<organism evidence="2 3">
    <name type="scientific">Rhizophagus irregularis (strain DAOM 181602 / DAOM 197198 / MUCL 43194)</name>
    <name type="common">Arbuscular mycorrhizal fungus</name>
    <name type="synonym">Glomus intraradices</name>
    <dbReference type="NCBI Taxonomy" id="747089"/>
    <lineage>
        <taxon>Eukaryota</taxon>
        <taxon>Fungi</taxon>
        <taxon>Fungi incertae sedis</taxon>
        <taxon>Mucoromycota</taxon>
        <taxon>Glomeromycotina</taxon>
        <taxon>Glomeromycetes</taxon>
        <taxon>Glomerales</taxon>
        <taxon>Glomeraceae</taxon>
        <taxon>Rhizophagus</taxon>
    </lineage>
</organism>
<keyword evidence="1" id="KW-0472">Membrane</keyword>
<feature type="transmembrane region" description="Helical" evidence="1">
    <location>
        <begin position="60"/>
        <end position="83"/>
    </location>
</feature>
<evidence type="ECO:0000313" key="2">
    <source>
        <dbReference type="EMBL" id="POG77137.1"/>
    </source>
</evidence>